<dbReference type="KEGG" id="lbn:LBUCD034_0565"/>
<dbReference type="eggNOG" id="ENOG5030B29">
    <property type="taxonomic scope" value="Bacteria"/>
</dbReference>
<gene>
    <name evidence="1" type="ORF">LBUCD034_0565</name>
</gene>
<evidence type="ECO:0000313" key="1">
    <source>
        <dbReference type="EMBL" id="AFR99662.1"/>
    </source>
</evidence>
<dbReference type="HOGENOM" id="CLU_1530622_0_0_9"/>
<protein>
    <submittedName>
        <fullName evidence="1">Uncharacterized protein</fullName>
    </submittedName>
</protein>
<name>J9VZ60_LENBU</name>
<organism evidence="1 2">
    <name type="scientific">Lentilactobacillus buchneri subsp. silagei CD034</name>
    <dbReference type="NCBI Taxonomy" id="1071400"/>
    <lineage>
        <taxon>Bacteria</taxon>
        <taxon>Bacillati</taxon>
        <taxon>Bacillota</taxon>
        <taxon>Bacilli</taxon>
        <taxon>Lactobacillales</taxon>
        <taxon>Lactobacillaceae</taxon>
        <taxon>Lentilactobacillus</taxon>
        <taxon>Lentilactobacillus buchneri subsp. silagei</taxon>
    </lineage>
</organism>
<proteinExistence type="predicted"/>
<sequence>MVIDKHIWGAFIMKKSTITIILTLIFVGTIGLSGVVSHHREDASASNPSEVAQPFRGAWYGNQSNIYFGKHSVKIHSDQTSYDRSGSYFVFGPTSTTDWKAFGTPNTSDVNLARVTSKDVAGFVQPVLETYKGKVSGPGPYQVSYYTRNNTDVMKTMTGEVNHLPHATVEGFNME</sequence>
<dbReference type="OrthoDB" id="2317789at2"/>
<dbReference type="AlphaFoldDB" id="J9VZ60"/>
<reference evidence="1 2" key="1">
    <citation type="journal article" date="2012" name="J. Biotechnol.">
        <title>Insights into the completely annotated genome of Lactobacillus buchneri CD034, a strain isolated from stable grass silage.</title>
        <authorList>
            <person name="Heinl S."/>
            <person name="Wibberg D."/>
            <person name="Eikmeyer F."/>
            <person name="Szczepanowski R."/>
            <person name="Blom J."/>
            <person name="Linke B."/>
            <person name="Goesmann A."/>
            <person name="Grabherr R."/>
            <person name="Schwab H."/>
            <person name="Puhler A."/>
            <person name="Schluter A."/>
        </authorList>
    </citation>
    <scope>NUCLEOTIDE SEQUENCE [LARGE SCALE GENOMIC DNA]</scope>
    <source>
        <strain evidence="1 2">CD034</strain>
    </source>
</reference>
<keyword evidence="2" id="KW-1185">Reference proteome</keyword>
<dbReference type="EMBL" id="CP003043">
    <property type="protein sequence ID" value="AFR99662.1"/>
    <property type="molecule type" value="Genomic_DNA"/>
</dbReference>
<accession>J9VZ60</accession>
<dbReference type="PATRIC" id="fig|1071400.3.peg.557"/>
<dbReference type="Proteomes" id="UP000007332">
    <property type="component" value="Chromosome"/>
</dbReference>
<evidence type="ECO:0000313" key="2">
    <source>
        <dbReference type="Proteomes" id="UP000007332"/>
    </source>
</evidence>